<dbReference type="OrthoDB" id="379522at2759"/>
<evidence type="ECO:0000313" key="4">
    <source>
        <dbReference type="Proteomes" id="UP000030640"/>
    </source>
</evidence>
<dbReference type="Pfam" id="PF12319">
    <property type="entry name" value="TryThrA_C"/>
    <property type="match status" value="1"/>
</dbReference>
<organism evidence="3 4">
    <name type="scientific">Plasmodium inui San Antonio 1</name>
    <dbReference type="NCBI Taxonomy" id="1237626"/>
    <lineage>
        <taxon>Eukaryota</taxon>
        <taxon>Sar</taxon>
        <taxon>Alveolata</taxon>
        <taxon>Apicomplexa</taxon>
        <taxon>Aconoidasida</taxon>
        <taxon>Haemosporida</taxon>
        <taxon>Plasmodiidae</taxon>
        <taxon>Plasmodium</taxon>
        <taxon>Plasmodium (Plasmodium)</taxon>
    </lineage>
</organism>
<keyword evidence="1" id="KW-0812">Transmembrane</keyword>
<keyword evidence="4" id="KW-1185">Reference proteome</keyword>
<evidence type="ECO:0000256" key="1">
    <source>
        <dbReference type="SAM" id="Phobius"/>
    </source>
</evidence>
<feature type="domain" description="Tryptophan/threonine-rich plasmodium antigen C-terminal" evidence="2">
    <location>
        <begin position="96"/>
        <end position="310"/>
    </location>
</feature>
<reference evidence="3 4" key="1">
    <citation type="submission" date="2013-02" db="EMBL/GenBank/DDBJ databases">
        <title>The Genome Sequence of Plasmodium inui San Antonio 1.</title>
        <authorList>
            <consortium name="The Broad Institute Genome Sequencing Platform"/>
            <consortium name="The Broad Institute Genome Sequencing Center for Infectious Disease"/>
            <person name="Neafsey D."/>
            <person name="Cheeseman I."/>
            <person name="Volkman S."/>
            <person name="Adams J."/>
            <person name="Walker B."/>
            <person name="Young S.K."/>
            <person name="Zeng Q."/>
            <person name="Gargeya S."/>
            <person name="Fitzgerald M."/>
            <person name="Haas B."/>
            <person name="Abouelleil A."/>
            <person name="Alvarado L."/>
            <person name="Arachchi H.M."/>
            <person name="Berlin A.M."/>
            <person name="Chapman S.B."/>
            <person name="Dewar J."/>
            <person name="Goldberg J."/>
            <person name="Griggs A."/>
            <person name="Gujja S."/>
            <person name="Hansen M."/>
            <person name="Howarth C."/>
            <person name="Imamovic A."/>
            <person name="Larimer J."/>
            <person name="McCowan C."/>
            <person name="Murphy C."/>
            <person name="Neiman D."/>
            <person name="Pearson M."/>
            <person name="Priest M."/>
            <person name="Roberts A."/>
            <person name="Saif S."/>
            <person name="Shea T."/>
            <person name="Sisk P."/>
            <person name="Sykes S."/>
            <person name="Wortman J."/>
            <person name="Nusbaum C."/>
            <person name="Birren B."/>
        </authorList>
    </citation>
    <scope>NUCLEOTIDE SEQUENCE [LARGE SCALE GENOMIC DNA]</scope>
    <source>
        <strain evidence="3 4">San Antonio 1</strain>
    </source>
</reference>
<evidence type="ECO:0000259" key="2">
    <source>
        <dbReference type="Pfam" id="PF12319"/>
    </source>
</evidence>
<dbReference type="AlphaFoldDB" id="W6ZTW1"/>
<dbReference type="Proteomes" id="UP000030640">
    <property type="component" value="Unassembled WGS sequence"/>
</dbReference>
<protein>
    <recommendedName>
        <fullName evidence="2">Tryptophan/threonine-rich plasmodium antigen C-terminal domain-containing protein</fullName>
    </recommendedName>
</protein>
<gene>
    <name evidence="3" type="ORF">C922_05227</name>
</gene>
<dbReference type="GeneID" id="20040501"/>
<keyword evidence="1" id="KW-1133">Transmembrane helix</keyword>
<sequence>MEIIEEESSMSYIETVFKNGININRESIQSQINPRSFVPYIYVIVLTLGAVLLLVKRLPQKNNDEIEHSARNKKLDREIALEQGLIEKSEELKKYAWNNWFIKLETDWNYFNATLENEKQTWFDEKEKEWQEWLKSMEDRWTHYNEDMETELKLYILKNSQGWDENQWETWIKNDGKKFMEINFNKWIGENYSDYNAWVVKQWEEWKDGKILTWLLKDWRRNECEYWERFEDLTLPEPLFERVYSNWDKWNKRLTKETQQWEKWVSAKCELYKSSECKQWKKWKDDREVLFNNWMESFISTWIAEKKWNVCIEEKKNETAS</sequence>
<accession>W6ZTW1</accession>
<evidence type="ECO:0000313" key="3">
    <source>
        <dbReference type="EMBL" id="EUD64377.1"/>
    </source>
</evidence>
<dbReference type="VEuPathDB" id="PlasmoDB:C922_05227"/>
<feature type="transmembrane region" description="Helical" evidence="1">
    <location>
        <begin position="37"/>
        <end position="55"/>
    </location>
</feature>
<keyword evidence="1" id="KW-0472">Membrane</keyword>
<dbReference type="InterPro" id="IPR022089">
    <property type="entry name" value="Plasmodium-antigen_C"/>
</dbReference>
<proteinExistence type="predicted"/>
<dbReference type="RefSeq" id="XP_008819021.1">
    <property type="nucleotide sequence ID" value="XM_008820799.1"/>
</dbReference>
<dbReference type="EMBL" id="KI965506">
    <property type="protein sequence ID" value="EUD64377.1"/>
    <property type="molecule type" value="Genomic_DNA"/>
</dbReference>
<name>W6ZTW1_9APIC</name>